<comment type="caution">
    <text evidence="5">The sequence shown here is derived from an EMBL/GenBank/DDBJ whole genome shotgun (WGS) entry which is preliminary data.</text>
</comment>
<evidence type="ECO:0000313" key="6">
    <source>
        <dbReference type="Proteomes" id="UP001521785"/>
    </source>
</evidence>
<evidence type="ECO:0000313" key="5">
    <source>
        <dbReference type="EMBL" id="KAL1609898.1"/>
    </source>
</evidence>
<dbReference type="PANTHER" id="PTHR42028:SF1">
    <property type="entry name" value="YALI0E30657P"/>
    <property type="match status" value="1"/>
</dbReference>
<dbReference type="InterPro" id="IPR055561">
    <property type="entry name" value="DUF7137"/>
</dbReference>
<name>A0ABR3S076_9PLEO</name>
<keyword evidence="6" id="KW-1185">Reference proteome</keyword>
<evidence type="ECO:0000259" key="4">
    <source>
        <dbReference type="Pfam" id="PF23585"/>
    </source>
</evidence>
<evidence type="ECO:0000256" key="2">
    <source>
        <dbReference type="SAM" id="Phobius"/>
    </source>
</evidence>
<evidence type="ECO:0000256" key="1">
    <source>
        <dbReference type="SAM" id="MobiDB-lite"/>
    </source>
</evidence>
<dbReference type="EMBL" id="JAKJXO020000002">
    <property type="protein sequence ID" value="KAL1609898.1"/>
    <property type="molecule type" value="Genomic_DNA"/>
</dbReference>
<keyword evidence="2" id="KW-1133">Transmembrane helix</keyword>
<reference evidence="5 6" key="1">
    <citation type="submission" date="2024-02" db="EMBL/GenBank/DDBJ databases">
        <title>De novo assembly and annotation of 12 fungi associated with fruit tree decline syndrome in Ontario, Canada.</title>
        <authorList>
            <person name="Sulman M."/>
            <person name="Ellouze W."/>
            <person name="Ilyukhin E."/>
        </authorList>
    </citation>
    <scope>NUCLEOTIDE SEQUENCE [LARGE SCALE GENOMIC DNA]</scope>
    <source>
        <strain evidence="5 6">M42-189</strain>
    </source>
</reference>
<keyword evidence="2" id="KW-0812">Transmembrane</keyword>
<feature type="region of interest" description="Disordered" evidence="1">
    <location>
        <begin position="40"/>
        <end position="113"/>
    </location>
</feature>
<dbReference type="Proteomes" id="UP001521785">
    <property type="component" value="Unassembled WGS sequence"/>
</dbReference>
<proteinExistence type="predicted"/>
<keyword evidence="2" id="KW-0472">Membrane</keyword>
<feature type="transmembrane region" description="Helical" evidence="2">
    <location>
        <begin position="266"/>
        <end position="287"/>
    </location>
</feature>
<feature type="compositionally biased region" description="Basic and acidic residues" evidence="1">
    <location>
        <begin position="59"/>
        <end position="83"/>
    </location>
</feature>
<gene>
    <name evidence="5" type="ORF">SLS60_001563</name>
</gene>
<dbReference type="PANTHER" id="PTHR42028">
    <property type="entry name" value="CHROMOSOME 1, WHOLE GENOME SHOTGUN SEQUENCE"/>
    <property type="match status" value="1"/>
</dbReference>
<organism evidence="5 6">
    <name type="scientific">Paraconiothyrium brasiliense</name>
    <dbReference type="NCBI Taxonomy" id="300254"/>
    <lineage>
        <taxon>Eukaryota</taxon>
        <taxon>Fungi</taxon>
        <taxon>Dikarya</taxon>
        <taxon>Ascomycota</taxon>
        <taxon>Pezizomycotina</taxon>
        <taxon>Dothideomycetes</taxon>
        <taxon>Pleosporomycetidae</taxon>
        <taxon>Pleosporales</taxon>
        <taxon>Massarineae</taxon>
        <taxon>Didymosphaeriaceae</taxon>
        <taxon>Paraconiothyrium</taxon>
    </lineage>
</organism>
<evidence type="ECO:0000256" key="3">
    <source>
        <dbReference type="SAM" id="SignalP"/>
    </source>
</evidence>
<accession>A0ABR3S076</accession>
<protein>
    <recommendedName>
        <fullName evidence="4">DUF7137 domain-containing protein</fullName>
    </recommendedName>
</protein>
<feature type="signal peptide" evidence="3">
    <location>
        <begin position="1"/>
        <end position="21"/>
    </location>
</feature>
<feature type="domain" description="DUF7137" evidence="4">
    <location>
        <begin position="113"/>
        <end position="248"/>
    </location>
</feature>
<feature type="chain" id="PRO_5046147084" description="DUF7137 domain-containing protein" evidence="3">
    <location>
        <begin position="22"/>
        <end position="288"/>
    </location>
</feature>
<dbReference type="Pfam" id="PF23585">
    <property type="entry name" value="DUF7137"/>
    <property type="match status" value="1"/>
</dbReference>
<sequence>MRPSQLLAAVVAVSSVTAATSDVFDSINALADAKHMLFARQDNQNDKSSSAKDASTTESPKETDQASETDKPTATKSDAKTTSKDSSATGKDSSDKATKTTSKPKVTNFGADVQPGGIQMVTPNPYLGAQYYKVGDWVTFAWNYTSLSITPSAIDILASCSVNQQTYTIAVNHSVQATDTIYWDTGAYKSSHPNGPDFVSETYTLLIYDAQSSVSATAKPGYLAPYSQFYFGMYTPQPYVNWSEFECANCLKNDAFSIFASGTTKVLFVTFGTTIASFLYFAMAFGII</sequence>
<feature type="compositionally biased region" description="Polar residues" evidence="1">
    <location>
        <begin position="46"/>
        <end position="58"/>
    </location>
</feature>
<keyword evidence="3" id="KW-0732">Signal</keyword>